<gene>
    <name evidence="14" type="ORF">QWY81_11475</name>
</gene>
<dbReference type="Gene3D" id="1.20.1730.10">
    <property type="entry name" value="Sodium/glucose cotransporter"/>
    <property type="match status" value="1"/>
</dbReference>
<keyword evidence="10" id="KW-0739">Sodium transport</keyword>
<feature type="transmembrane region" description="Helical" evidence="12">
    <location>
        <begin position="72"/>
        <end position="96"/>
    </location>
</feature>
<dbReference type="GO" id="GO:0006814">
    <property type="term" value="P:sodium ion transport"/>
    <property type="evidence" value="ECO:0007669"/>
    <property type="project" value="UniProtKB-KW"/>
</dbReference>
<feature type="transmembrane region" description="Helical" evidence="12">
    <location>
        <begin position="412"/>
        <end position="429"/>
    </location>
</feature>
<comment type="subcellular location">
    <subcellularLocation>
        <location evidence="1">Cell membrane</location>
        <topology evidence="1">Multi-pass membrane protein</topology>
    </subcellularLocation>
</comment>
<evidence type="ECO:0000313" key="15">
    <source>
        <dbReference type="Proteomes" id="UP001228636"/>
    </source>
</evidence>
<sequence>MKKTIIIITTLFCCFSMFSQSTDEVAFSHFSTLNWVILIVFLLGTTLIGELVKNKDKGLDAFFKGGNNLPWWAVSLSLIATKTSVATFIAVPAFIFSMQGNLTYLQMTIGFALGNVLFVYVLLKEYYEEGIFSPYDFIQKRLGVKTSQLSRTFFMIGATMSQGVRLLGTALVLSVITGQSTILCIAIIAVFAIVWSYIGGITTVVWTDAIQFVIFIFGACFALFYAIGDIPGGFGEMMAIADDKAKLVLFDLSLDPHKTYTLWVGILGCTFFEFGSNAVDQVVTQRALCCKNLKEARKAVAFSVIGVATTWIMAFVGIGLVAYYDIYPLSDLVDKSMQLEPDRIFPYFVVNELPNGISGLIIAAMFAAGISTLDSALTALSQTSVMGVGPLVYPKLKTMEEDKVVKISKQAIIVWGIILALLAYAFSFFQDGGLLALGFKVPGYAYGTLIGIAFLALMRKGTFTGILIGAILTILIIAWMHYEGISFFWWFPVGAAVVIIIALIHSKLTVKTDQKSTTV</sequence>
<evidence type="ECO:0000256" key="7">
    <source>
        <dbReference type="ARBA" id="ARBA00023053"/>
    </source>
</evidence>
<keyword evidence="9 12" id="KW-0472">Membrane</keyword>
<feature type="signal peptide" evidence="13">
    <location>
        <begin position="1"/>
        <end position="21"/>
    </location>
</feature>
<feature type="transmembrane region" description="Helical" evidence="12">
    <location>
        <begin position="102"/>
        <end position="123"/>
    </location>
</feature>
<dbReference type="AlphaFoldDB" id="A0AAJ1QXD3"/>
<keyword evidence="4" id="KW-1003">Cell membrane</keyword>
<organism evidence="14 15">
    <name type="scientific">Polaribacter sejongensis</name>
    <dbReference type="NCBI Taxonomy" id="985043"/>
    <lineage>
        <taxon>Bacteria</taxon>
        <taxon>Pseudomonadati</taxon>
        <taxon>Bacteroidota</taxon>
        <taxon>Flavobacteriia</taxon>
        <taxon>Flavobacteriales</taxon>
        <taxon>Flavobacteriaceae</taxon>
    </lineage>
</organism>
<dbReference type="PANTHER" id="PTHR42985:SF47">
    <property type="entry name" value="INTEGRAL MEMBRANE TRANSPORT PROTEIN"/>
    <property type="match status" value="1"/>
</dbReference>
<feature type="transmembrane region" description="Helical" evidence="12">
    <location>
        <begin position="441"/>
        <end position="458"/>
    </location>
</feature>
<evidence type="ECO:0000313" key="14">
    <source>
        <dbReference type="EMBL" id="MDN3620074.1"/>
    </source>
</evidence>
<accession>A0AAJ1QXD3</accession>
<evidence type="ECO:0000256" key="6">
    <source>
        <dbReference type="ARBA" id="ARBA00022989"/>
    </source>
</evidence>
<feature type="transmembrane region" description="Helical" evidence="12">
    <location>
        <begin position="35"/>
        <end position="52"/>
    </location>
</feature>
<keyword evidence="3" id="KW-0813">Transport</keyword>
<keyword evidence="13" id="KW-0732">Signal</keyword>
<feature type="transmembrane region" description="Helical" evidence="12">
    <location>
        <begin position="210"/>
        <end position="228"/>
    </location>
</feature>
<dbReference type="RefSeq" id="WP_261973048.1">
    <property type="nucleotide sequence ID" value="NZ_CP103460.1"/>
</dbReference>
<dbReference type="EMBL" id="JAUFQH010000009">
    <property type="protein sequence ID" value="MDN3620074.1"/>
    <property type="molecule type" value="Genomic_DNA"/>
</dbReference>
<dbReference type="InterPro" id="IPR001734">
    <property type="entry name" value="Na/solute_symporter"/>
</dbReference>
<comment type="caution">
    <text evidence="14">The sequence shown here is derived from an EMBL/GenBank/DDBJ whole genome shotgun (WGS) entry which is preliminary data.</text>
</comment>
<dbReference type="GO" id="GO:0015293">
    <property type="term" value="F:symporter activity"/>
    <property type="evidence" value="ECO:0007669"/>
    <property type="project" value="TreeGrafter"/>
</dbReference>
<keyword evidence="6 12" id="KW-1133">Transmembrane helix</keyword>
<feature type="transmembrane region" description="Helical" evidence="12">
    <location>
        <begin position="170"/>
        <end position="198"/>
    </location>
</feature>
<dbReference type="InterPro" id="IPR051163">
    <property type="entry name" value="Sodium:Solute_Symporter_SSF"/>
</dbReference>
<evidence type="ECO:0000256" key="12">
    <source>
        <dbReference type="SAM" id="Phobius"/>
    </source>
</evidence>
<dbReference type="Pfam" id="PF00474">
    <property type="entry name" value="SSF"/>
    <property type="match status" value="1"/>
</dbReference>
<keyword evidence="7" id="KW-0915">Sodium</keyword>
<evidence type="ECO:0000256" key="8">
    <source>
        <dbReference type="ARBA" id="ARBA00023065"/>
    </source>
</evidence>
<name>A0AAJ1QXD3_9FLAO</name>
<feature type="transmembrane region" description="Helical" evidence="12">
    <location>
        <begin position="465"/>
        <end position="482"/>
    </location>
</feature>
<feature type="transmembrane region" description="Helical" evidence="12">
    <location>
        <begin position="300"/>
        <end position="324"/>
    </location>
</feature>
<reference evidence="14 15" key="1">
    <citation type="journal article" date="2014" name="Int. J. Syst. Evol. Microbiol.">
        <title>Complete genome sequence of Corynebacterium casei LMG S-19264T (=DSM 44701T), isolated from a smear-ripened cheese.</title>
        <authorList>
            <consortium name="US DOE Joint Genome Institute (JGI-PGF)"/>
            <person name="Walter F."/>
            <person name="Albersmeier A."/>
            <person name="Kalinowski J."/>
            <person name="Ruckert C."/>
        </authorList>
    </citation>
    <scope>NUCLEOTIDE SEQUENCE [LARGE SCALE GENOMIC DNA]</scope>
    <source>
        <strain evidence="14 15">CECT 8670</strain>
    </source>
</reference>
<keyword evidence="8" id="KW-0406">Ion transport</keyword>
<evidence type="ECO:0000256" key="3">
    <source>
        <dbReference type="ARBA" id="ARBA00022448"/>
    </source>
</evidence>
<dbReference type="PANTHER" id="PTHR42985">
    <property type="entry name" value="SODIUM-COUPLED MONOCARBOXYLATE TRANSPORTER"/>
    <property type="match status" value="1"/>
</dbReference>
<evidence type="ECO:0000256" key="11">
    <source>
        <dbReference type="RuleBase" id="RU362091"/>
    </source>
</evidence>
<evidence type="ECO:0000256" key="2">
    <source>
        <dbReference type="ARBA" id="ARBA00006434"/>
    </source>
</evidence>
<keyword evidence="5 12" id="KW-0812">Transmembrane</keyword>
<feature type="transmembrane region" description="Helical" evidence="12">
    <location>
        <begin position="344"/>
        <end position="368"/>
    </location>
</feature>
<evidence type="ECO:0000256" key="10">
    <source>
        <dbReference type="ARBA" id="ARBA00023201"/>
    </source>
</evidence>
<proteinExistence type="inferred from homology"/>
<evidence type="ECO:0000256" key="1">
    <source>
        <dbReference type="ARBA" id="ARBA00004651"/>
    </source>
</evidence>
<dbReference type="Proteomes" id="UP001228636">
    <property type="component" value="Unassembled WGS sequence"/>
</dbReference>
<evidence type="ECO:0000256" key="5">
    <source>
        <dbReference type="ARBA" id="ARBA00022692"/>
    </source>
</evidence>
<comment type="similarity">
    <text evidence="2 11">Belongs to the sodium:solute symporter (SSF) (TC 2.A.21) family.</text>
</comment>
<dbReference type="InterPro" id="IPR038377">
    <property type="entry name" value="Na/Glc_symporter_sf"/>
</dbReference>
<dbReference type="GO" id="GO:0005886">
    <property type="term" value="C:plasma membrane"/>
    <property type="evidence" value="ECO:0007669"/>
    <property type="project" value="UniProtKB-SubCell"/>
</dbReference>
<dbReference type="PROSITE" id="PS50283">
    <property type="entry name" value="NA_SOLUT_SYMP_3"/>
    <property type="match status" value="1"/>
</dbReference>
<feature type="transmembrane region" description="Helical" evidence="12">
    <location>
        <begin position="488"/>
        <end position="506"/>
    </location>
</feature>
<evidence type="ECO:0000256" key="9">
    <source>
        <dbReference type="ARBA" id="ARBA00023136"/>
    </source>
</evidence>
<protein>
    <recommendedName>
        <fullName evidence="16">Sodium:solute symporter</fullName>
    </recommendedName>
</protein>
<evidence type="ECO:0000256" key="4">
    <source>
        <dbReference type="ARBA" id="ARBA00022475"/>
    </source>
</evidence>
<evidence type="ECO:0000256" key="13">
    <source>
        <dbReference type="SAM" id="SignalP"/>
    </source>
</evidence>
<feature type="chain" id="PRO_5042459802" description="Sodium:solute symporter" evidence="13">
    <location>
        <begin position="22"/>
        <end position="519"/>
    </location>
</feature>
<evidence type="ECO:0008006" key="16">
    <source>
        <dbReference type="Google" id="ProtNLM"/>
    </source>
</evidence>